<comment type="caution">
    <text evidence="2">The sequence shown here is derived from an EMBL/GenBank/DDBJ whole genome shotgun (WGS) entry which is preliminary data.</text>
</comment>
<dbReference type="Gene3D" id="3.60.10.10">
    <property type="entry name" value="Endonuclease/exonuclease/phosphatase"/>
    <property type="match status" value="1"/>
</dbReference>
<name>A0ABN1UYF3_9ACTN</name>
<evidence type="ECO:0000313" key="3">
    <source>
        <dbReference type="Proteomes" id="UP001501371"/>
    </source>
</evidence>
<evidence type="ECO:0000313" key="2">
    <source>
        <dbReference type="EMBL" id="GAA1172884.1"/>
    </source>
</evidence>
<sequence length="385" mass="41009">MIGSWQQFVVESRESDGPMRIALKSVVDNKYVSVERNAQGDDKDMLRARSDSVGSWERFTLVPLGQVGNGGDRTAPAAAPASDLNIMTWNVRANNNTNCWDGNRAGKDRVSAEIAGRLPRPGTGDMPDVVLLQEFCEKHAKPVEQALEGRTGRQWDVRFAPIEYNLGELGEPVLGQYGVRAQKQCATADGLDRGAYGVALALPDSNTYYQSFPLSSPASFVRDGKTTKAEQRTALCADLPSQALHVCAAHFSAGEGYEDPKGTARSKQAGELLDIAAAAPTGYRPVFGGDLNAVGPDSTGPDGGNRGILANAYASYRECAQLNDLSNPRTGPATAVAAKETGAATMKIDHIFAPRNAPFESCAVSATHAPSDHWSLHGTIHLPAN</sequence>
<accession>A0ABN1UYF3</accession>
<evidence type="ECO:0000259" key="1">
    <source>
        <dbReference type="Pfam" id="PF03372"/>
    </source>
</evidence>
<reference evidence="2 3" key="1">
    <citation type="journal article" date="2019" name="Int. J. Syst. Evol. Microbiol.">
        <title>The Global Catalogue of Microorganisms (GCM) 10K type strain sequencing project: providing services to taxonomists for standard genome sequencing and annotation.</title>
        <authorList>
            <consortium name="The Broad Institute Genomics Platform"/>
            <consortium name="The Broad Institute Genome Sequencing Center for Infectious Disease"/>
            <person name="Wu L."/>
            <person name="Ma J."/>
        </authorList>
    </citation>
    <scope>NUCLEOTIDE SEQUENCE [LARGE SCALE GENOMIC DNA]</scope>
    <source>
        <strain evidence="2 3">JCM 12696</strain>
    </source>
</reference>
<feature type="domain" description="Endonuclease/exonuclease/phosphatase" evidence="1">
    <location>
        <begin position="87"/>
        <end position="373"/>
    </location>
</feature>
<protein>
    <recommendedName>
        <fullName evidence="1">Endonuclease/exonuclease/phosphatase domain-containing protein</fullName>
    </recommendedName>
</protein>
<dbReference type="Pfam" id="PF03372">
    <property type="entry name" value="Exo_endo_phos"/>
    <property type="match status" value="1"/>
</dbReference>
<dbReference type="SUPFAM" id="SSF56219">
    <property type="entry name" value="DNase I-like"/>
    <property type="match status" value="1"/>
</dbReference>
<dbReference type="Gene3D" id="2.80.10.50">
    <property type="match status" value="1"/>
</dbReference>
<dbReference type="CDD" id="cd00257">
    <property type="entry name" value="beta-trefoil_FSCN-like"/>
    <property type="match status" value="1"/>
</dbReference>
<dbReference type="InterPro" id="IPR036691">
    <property type="entry name" value="Endo/exonu/phosph_ase_sf"/>
</dbReference>
<gene>
    <name evidence="2" type="ORF">GCM10009654_32640</name>
</gene>
<dbReference type="Proteomes" id="UP001501371">
    <property type="component" value="Unassembled WGS sequence"/>
</dbReference>
<dbReference type="InterPro" id="IPR005135">
    <property type="entry name" value="Endo/exonuclease/phosphatase"/>
</dbReference>
<dbReference type="EMBL" id="BAAAKV010000027">
    <property type="protein sequence ID" value="GAA1172884.1"/>
    <property type="molecule type" value="Genomic_DNA"/>
</dbReference>
<proteinExistence type="predicted"/>
<organism evidence="2 3">
    <name type="scientific">Streptomyces hebeiensis</name>
    <dbReference type="NCBI Taxonomy" id="229486"/>
    <lineage>
        <taxon>Bacteria</taxon>
        <taxon>Bacillati</taxon>
        <taxon>Actinomycetota</taxon>
        <taxon>Actinomycetes</taxon>
        <taxon>Kitasatosporales</taxon>
        <taxon>Streptomycetaceae</taxon>
        <taxon>Streptomyces</taxon>
    </lineage>
</organism>
<keyword evidence="3" id="KW-1185">Reference proteome</keyword>
<dbReference type="RefSeq" id="WP_344276578.1">
    <property type="nucleotide sequence ID" value="NZ_BAAAKV010000027.1"/>
</dbReference>